<reference evidence="2" key="1">
    <citation type="journal article" date="2020" name="Stud. Mycol.">
        <title>101 Dothideomycetes genomes: a test case for predicting lifestyles and emergence of pathogens.</title>
        <authorList>
            <person name="Haridas S."/>
            <person name="Albert R."/>
            <person name="Binder M."/>
            <person name="Bloem J."/>
            <person name="Labutti K."/>
            <person name="Salamov A."/>
            <person name="Andreopoulos B."/>
            <person name="Baker S."/>
            <person name="Barry K."/>
            <person name="Bills G."/>
            <person name="Bluhm B."/>
            <person name="Cannon C."/>
            <person name="Castanera R."/>
            <person name="Culley D."/>
            <person name="Daum C."/>
            <person name="Ezra D."/>
            <person name="Gonzalez J."/>
            <person name="Henrissat B."/>
            <person name="Kuo A."/>
            <person name="Liang C."/>
            <person name="Lipzen A."/>
            <person name="Lutzoni F."/>
            <person name="Magnuson J."/>
            <person name="Mondo S."/>
            <person name="Nolan M."/>
            <person name="Ohm R."/>
            <person name="Pangilinan J."/>
            <person name="Park H.-J."/>
            <person name="Ramirez L."/>
            <person name="Alfaro M."/>
            <person name="Sun H."/>
            <person name="Tritt A."/>
            <person name="Yoshinaga Y."/>
            <person name="Zwiers L.-H."/>
            <person name="Turgeon B."/>
            <person name="Goodwin S."/>
            <person name="Spatafora J."/>
            <person name="Crous P."/>
            <person name="Grigoriev I."/>
        </authorList>
    </citation>
    <scope>NUCLEOTIDE SEQUENCE</scope>
    <source>
        <strain evidence="2">CBS 116435</strain>
    </source>
</reference>
<evidence type="ECO:0000313" key="3">
    <source>
        <dbReference type="Proteomes" id="UP000799441"/>
    </source>
</evidence>
<dbReference type="InterPro" id="IPR036291">
    <property type="entry name" value="NAD(P)-bd_dom_sf"/>
</dbReference>
<sequence length="258" mass="27655">MSQVGETIFITGGTGHVGSVITEFAIVEGRQVRALYRSEQGDAKLRELGATPVRGDLKSLMFCAPRVFKADIVLHLADSFIDNRNPIQYDEVTRIDAAVVDAIAEGLKETDRPLVVTSGALVLAADPAGGETNESSPANPNRFIDRGRSERYAMSLAKKGVRVMGLRLAPYVYGRGGSGTTRTSTVHVDDAARLYLLAADKGRAGEVFNVTSATDITTRQLAEAMATALDIPARNLPLLSKFLTSEGRESSVKTMKAL</sequence>
<dbReference type="PANTHER" id="PTHR48079:SF5">
    <property type="entry name" value="DEPENDENT EPIMERASE_DEHYDRATASE, PUTATIVE (AFU_ORTHOLOGUE AFUA_7G00180)-RELATED"/>
    <property type="match status" value="1"/>
</dbReference>
<dbReference type="EMBL" id="MU003820">
    <property type="protein sequence ID" value="KAF2718738.1"/>
    <property type="molecule type" value="Genomic_DNA"/>
</dbReference>
<dbReference type="InterPro" id="IPR001509">
    <property type="entry name" value="Epimerase_deHydtase"/>
</dbReference>
<dbReference type="OrthoDB" id="10262413at2759"/>
<dbReference type="PANTHER" id="PTHR48079">
    <property type="entry name" value="PROTEIN YEEZ"/>
    <property type="match status" value="1"/>
</dbReference>
<evidence type="ECO:0000259" key="1">
    <source>
        <dbReference type="Pfam" id="PF01370"/>
    </source>
</evidence>
<dbReference type="Pfam" id="PF01370">
    <property type="entry name" value="Epimerase"/>
    <property type="match status" value="1"/>
</dbReference>
<dbReference type="GO" id="GO:0004029">
    <property type="term" value="F:aldehyde dehydrogenase (NAD+) activity"/>
    <property type="evidence" value="ECO:0007669"/>
    <property type="project" value="TreeGrafter"/>
</dbReference>
<proteinExistence type="predicted"/>
<gene>
    <name evidence="2" type="ORF">K431DRAFT_332103</name>
</gene>
<name>A0A9P4UMD6_9PEZI</name>
<evidence type="ECO:0000313" key="2">
    <source>
        <dbReference type="EMBL" id="KAF2718738.1"/>
    </source>
</evidence>
<organism evidence="2 3">
    <name type="scientific">Polychaeton citri CBS 116435</name>
    <dbReference type="NCBI Taxonomy" id="1314669"/>
    <lineage>
        <taxon>Eukaryota</taxon>
        <taxon>Fungi</taxon>
        <taxon>Dikarya</taxon>
        <taxon>Ascomycota</taxon>
        <taxon>Pezizomycotina</taxon>
        <taxon>Dothideomycetes</taxon>
        <taxon>Dothideomycetidae</taxon>
        <taxon>Capnodiales</taxon>
        <taxon>Capnodiaceae</taxon>
        <taxon>Polychaeton</taxon>
    </lineage>
</organism>
<comment type="caution">
    <text evidence="2">The sequence shown here is derived from an EMBL/GenBank/DDBJ whole genome shotgun (WGS) entry which is preliminary data.</text>
</comment>
<dbReference type="InterPro" id="IPR051783">
    <property type="entry name" value="NAD(P)-dependent_oxidoreduct"/>
</dbReference>
<keyword evidence="3" id="KW-1185">Reference proteome</keyword>
<accession>A0A9P4UMD6</accession>
<dbReference type="GO" id="GO:0005737">
    <property type="term" value="C:cytoplasm"/>
    <property type="evidence" value="ECO:0007669"/>
    <property type="project" value="TreeGrafter"/>
</dbReference>
<dbReference type="Gene3D" id="3.40.50.720">
    <property type="entry name" value="NAD(P)-binding Rossmann-like Domain"/>
    <property type="match status" value="1"/>
</dbReference>
<protein>
    <submittedName>
        <fullName evidence="2">NAD(P)-binding protein</fullName>
    </submittedName>
</protein>
<feature type="domain" description="NAD-dependent epimerase/dehydratase" evidence="1">
    <location>
        <begin position="8"/>
        <end position="142"/>
    </location>
</feature>
<dbReference type="Proteomes" id="UP000799441">
    <property type="component" value="Unassembled WGS sequence"/>
</dbReference>
<dbReference type="SUPFAM" id="SSF51735">
    <property type="entry name" value="NAD(P)-binding Rossmann-fold domains"/>
    <property type="match status" value="1"/>
</dbReference>
<dbReference type="AlphaFoldDB" id="A0A9P4UMD6"/>